<dbReference type="GO" id="GO:0032259">
    <property type="term" value="P:methylation"/>
    <property type="evidence" value="ECO:0007669"/>
    <property type="project" value="UniProtKB-KW"/>
</dbReference>
<dbReference type="SUPFAM" id="SSF53335">
    <property type="entry name" value="S-adenosyl-L-methionine-dependent methyltransferases"/>
    <property type="match status" value="1"/>
</dbReference>
<evidence type="ECO:0000313" key="3">
    <source>
        <dbReference type="Proteomes" id="UP001373496"/>
    </source>
</evidence>
<feature type="region of interest" description="Disordered" evidence="1">
    <location>
        <begin position="250"/>
        <end position="276"/>
    </location>
</feature>
<evidence type="ECO:0000256" key="1">
    <source>
        <dbReference type="SAM" id="MobiDB-lite"/>
    </source>
</evidence>
<name>A0ABU8E453_9ACTN</name>
<dbReference type="CDD" id="cd02440">
    <property type="entry name" value="AdoMet_MTases"/>
    <property type="match status" value="1"/>
</dbReference>
<accession>A0ABU8E453</accession>
<dbReference type="RefSeq" id="WP_225234177.1">
    <property type="nucleotide sequence ID" value="NZ_JBAPLV010000006.1"/>
</dbReference>
<evidence type="ECO:0000313" key="2">
    <source>
        <dbReference type="EMBL" id="MEI4278305.1"/>
    </source>
</evidence>
<reference evidence="2 3" key="1">
    <citation type="submission" date="2024-03" db="EMBL/GenBank/DDBJ databases">
        <title>Draft genome sequence of Klenkia terrae.</title>
        <authorList>
            <person name="Duangmal K."/>
            <person name="Chantavorakit T."/>
        </authorList>
    </citation>
    <scope>NUCLEOTIDE SEQUENCE [LARGE SCALE GENOMIC DNA]</scope>
    <source>
        <strain evidence="2 3">JCM 17786</strain>
    </source>
</reference>
<organism evidence="2 3">
    <name type="scientific">Klenkia terrae</name>
    <dbReference type="NCBI Taxonomy" id="1052259"/>
    <lineage>
        <taxon>Bacteria</taxon>
        <taxon>Bacillati</taxon>
        <taxon>Actinomycetota</taxon>
        <taxon>Actinomycetes</taxon>
        <taxon>Geodermatophilales</taxon>
        <taxon>Geodermatophilaceae</taxon>
        <taxon>Klenkia</taxon>
    </lineage>
</organism>
<dbReference type="InterPro" id="IPR029063">
    <property type="entry name" value="SAM-dependent_MTases_sf"/>
</dbReference>
<proteinExistence type="predicted"/>
<dbReference type="Proteomes" id="UP001373496">
    <property type="component" value="Unassembled WGS sequence"/>
</dbReference>
<dbReference type="Pfam" id="PF13489">
    <property type="entry name" value="Methyltransf_23"/>
    <property type="match status" value="1"/>
</dbReference>
<keyword evidence="2" id="KW-0808">Transferase</keyword>
<protein>
    <submittedName>
        <fullName evidence="2">Methyltransferase domain-containing protein</fullName>
    </submittedName>
</protein>
<feature type="region of interest" description="Disordered" evidence="1">
    <location>
        <begin position="1"/>
        <end position="25"/>
    </location>
</feature>
<keyword evidence="2" id="KW-0489">Methyltransferase</keyword>
<sequence length="276" mass="29568">MESVPTAWAVRTETEAEVPTGHAQPVQRGAGLRTYLAPKLPAGPIVASRTPAVRLRSLVGPRQRTAAKTIGTRLMAPRSRRRFQELLGGGPLLLNLGSGTYNAPGWVNIDLWGLHAAWGVQPDVIWDLRRPLPLPDGSVDAVFLEHVLEHLPAPVGLAAVDQAFRLLRPGGVLRISVPDFGRYAREYAARKTAPTAPGVIDAVRPGRPTDLLALAEVVYDHGHVSIWDDETLVVLLEAAGFTDVAPSGFGAGRVGPSPDSPQRQPESVYVEGVRPA</sequence>
<gene>
    <name evidence="2" type="ORF">UXQ13_07485</name>
</gene>
<comment type="caution">
    <text evidence="2">The sequence shown here is derived from an EMBL/GenBank/DDBJ whole genome shotgun (WGS) entry which is preliminary data.</text>
</comment>
<dbReference type="EMBL" id="JBAPLV010000006">
    <property type="protein sequence ID" value="MEI4278305.1"/>
    <property type="molecule type" value="Genomic_DNA"/>
</dbReference>
<dbReference type="GO" id="GO:0008168">
    <property type="term" value="F:methyltransferase activity"/>
    <property type="evidence" value="ECO:0007669"/>
    <property type="project" value="UniProtKB-KW"/>
</dbReference>
<dbReference type="Gene3D" id="3.40.50.150">
    <property type="entry name" value="Vaccinia Virus protein VP39"/>
    <property type="match status" value="1"/>
</dbReference>
<keyword evidence="3" id="KW-1185">Reference proteome</keyword>